<accession>A0A2G9YCY1</accession>
<reference evidence="1 2" key="1">
    <citation type="submission" date="2017-09" db="EMBL/GenBank/DDBJ databases">
        <title>Depth-based differentiation of microbial function through sediment-hosted aquifers and enrichment of novel symbionts in the deep terrestrial subsurface.</title>
        <authorList>
            <person name="Probst A.J."/>
            <person name="Ladd B."/>
            <person name="Jarett J.K."/>
            <person name="Geller-Mcgrath D.E."/>
            <person name="Sieber C.M."/>
            <person name="Emerson J.B."/>
            <person name="Anantharaman K."/>
            <person name="Thomas B.C."/>
            <person name="Malmstrom R."/>
            <person name="Stieglmeier M."/>
            <person name="Klingl A."/>
            <person name="Woyke T."/>
            <person name="Ryan C.M."/>
            <person name="Banfield J.F."/>
        </authorList>
    </citation>
    <scope>NUCLEOTIDE SEQUENCE [LARGE SCALE GENOMIC DNA]</scope>
    <source>
        <strain evidence="1">CG23_combo_of_CG06-09_8_20_14_all_37_13</strain>
    </source>
</reference>
<dbReference type="Proteomes" id="UP000231480">
    <property type="component" value="Unassembled WGS sequence"/>
</dbReference>
<dbReference type="AlphaFoldDB" id="A0A2G9YCY1"/>
<dbReference type="SUPFAM" id="SSF54995">
    <property type="entry name" value="Ribosomal protein S6"/>
    <property type="match status" value="1"/>
</dbReference>
<comment type="caution">
    <text evidence="1">The sequence shown here is derived from an EMBL/GenBank/DDBJ whole genome shotgun (WGS) entry which is preliminary data.</text>
</comment>
<protein>
    <submittedName>
        <fullName evidence="1">Uncharacterized protein</fullName>
    </submittedName>
</protein>
<dbReference type="GO" id="GO:0003735">
    <property type="term" value="F:structural constituent of ribosome"/>
    <property type="evidence" value="ECO:0007669"/>
    <property type="project" value="InterPro"/>
</dbReference>
<dbReference type="InterPro" id="IPR035980">
    <property type="entry name" value="Ribosomal_bS6_sf"/>
</dbReference>
<dbReference type="EMBL" id="PCRH01000041">
    <property type="protein sequence ID" value="PIP17080.1"/>
    <property type="molecule type" value="Genomic_DNA"/>
</dbReference>
<evidence type="ECO:0000313" key="1">
    <source>
        <dbReference type="EMBL" id="PIP17080.1"/>
    </source>
</evidence>
<name>A0A2G9YCY1_9BACT</name>
<gene>
    <name evidence="1" type="ORF">COX44_01825</name>
</gene>
<dbReference type="GO" id="GO:0006412">
    <property type="term" value="P:translation"/>
    <property type="evidence" value="ECO:0007669"/>
    <property type="project" value="InterPro"/>
</dbReference>
<organism evidence="1 2">
    <name type="scientific">Candidatus Portnoybacteria bacterium CG23_combo_of_CG06-09_8_20_14_all_37_13</name>
    <dbReference type="NCBI Taxonomy" id="1974819"/>
    <lineage>
        <taxon>Bacteria</taxon>
        <taxon>Candidatus Portnoyibacteriota</taxon>
    </lineage>
</organism>
<dbReference type="GO" id="GO:0005840">
    <property type="term" value="C:ribosome"/>
    <property type="evidence" value="ECO:0007669"/>
    <property type="project" value="InterPro"/>
</dbReference>
<evidence type="ECO:0000313" key="2">
    <source>
        <dbReference type="Proteomes" id="UP000231480"/>
    </source>
</evidence>
<dbReference type="GO" id="GO:0019843">
    <property type="term" value="F:rRNA binding"/>
    <property type="evidence" value="ECO:0007669"/>
    <property type="project" value="InterPro"/>
</dbReference>
<sequence length="102" mass="11941">MLLNSKFKYETTYISTEPLDETSIKRRLAYPIKHQTEAYYTTKILDSIPEEVSNPSILRRLVVKINMADKAAEKIEEAKKPKLKIEELDKKLEEILEEEVTK</sequence>
<proteinExistence type="predicted"/>